<dbReference type="InterPro" id="IPR008756">
    <property type="entry name" value="Peptidase_M56"/>
</dbReference>
<name>A0A920CAZ1_9BACL</name>
<dbReference type="CDD" id="cd07341">
    <property type="entry name" value="M56_BlaR1_MecR1_like"/>
    <property type="match status" value="1"/>
</dbReference>
<dbReference type="Pfam" id="PF05569">
    <property type="entry name" value="Peptidase_M56"/>
    <property type="match status" value="1"/>
</dbReference>
<keyword evidence="4" id="KW-1185">Reference proteome</keyword>
<accession>A0A920CAZ1</accession>
<evidence type="ECO:0000313" key="3">
    <source>
        <dbReference type="EMBL" id="GIO32966.1"/>
    </source>
</evidence>
<dbReference type="AlphaFoldDB" id="A0A920CAZ1"/>
<dbReference type="InterPro" id="IPR052173">
    <property type="entry name" value="Beta-lactam_resp_regulator"/>
</dbReference>
<feature type="domain" description="Peptidase M56" evidence="2">
    <location>
        <begin position="14"/>
        <end position="337"/>
    </location>
</feature>
<dbReference type="EMBL" id="BORQ01000005">
    <property type="protein sequence ID" value="GIO32966.1"/>
    <property type="molecule type" value="Genomic_DNA"/>
</dbReference>
<dbReference type="RefSeq" id="WP_160042902.1">
    <property type="nucleotide sequence ID" value="NZ_BORQ01000005.1"/>
</dbReference>
<feature type="transmembrane region" description="Helical" evidence="1">
    <location>
        <begin position="140"/>
        <end position="161"/>
    </location>
</feature>
<dbReference type="PANTHER" id="PTHR34978:SF3">
    <property type="entry name" value="SLR0241 PROTEIN"/>
    <property type="match status" value="1"/>
</dbReference>
<keyword evidence="1" id="KW-1133">Transmembrane helix</keyword>
<evidence type="ECO:0000256" key="1">
    <source>
        <dbReference type="SAM" id="Phobius"/>
    </source>
</evidence>
<organism evidence="3 4">
    <name type="scientific">Paenibacillus albilobatus</name>
    <dbReference type="NCBI Taxonomy" id="2716884"/>
    <lineage>
        <taxon>Bacteria</taxon>
        <taxon>Bacillati</taxon>
        <taxon>Bacillota</taxon>
        <taxon>Bacilli</taxon>
        <taxon>Bacillales</taxon>
        <taxon>Paenibacillaceae</taxon>
        <taxon>Paenibacillus</taxon>
    </lineage>
</organism>
<reference evidence="3" key="1">
    <citation type="submission" date="2021-03" db="EMBL/GenBank/DDBJ databases">
        <title>Antimicrobial resistance genes in bacteria isolated from Japanese honey, and their potential for conferring macrolide and lincosamide resistance in the American foulbrood pathogen Paenibacillus larvae.</title>
        <authorList>
            <person name="Okamoto M."/>
            <person name="Kumagai M."/>
            <person name="Kanamori H."/>
            <person name="Takamatsu D."/>
        </authorList>
    </citation>
    <scope>NUCLEOTIDE SEQUENCE</scope>
    <source>
        <strain evidence="3">J2TS6</strain>
    </source>
</reference>
<evidence type="ECO:0000259" key="2">
    <source>
        <dbReference type="Pfam" id="PF05569"/>
    </source>
</evidence>
<dbReference type="PANTHER" id="PTHR34978">
    <property type="entry name" value="POSSIBLE SENSOR-TRANSDUCER PROTEIN BLAR"/>
    <property type="match status" value="1"/>
</dbReference>
<sequence length="748" mass="85044">MSVAETLFGWFALSTLTASLAAVLVMAVQHVLRRRISARLRYALWLIVLARLMLPVVPESPVSLFNMMPEAADIKKAVSGLLFSQDEPATEAENSKQNTLIQPHYTTKEHDGNIPQTFLPQDSPKRAAAADTESHPAVRVLSVVWLAGTAVFLTYHFVYLLRMKRKHKNISPVSEPVVLNVVEECRGLFSIKRRVSVYSGRWVRSPYITGIRRPAVYLPEGFGREPEDAARLKHVIAHELAHYKRKDTAWNMLGSLVLAVHWMNPFAWLIMRRMKADRELACDACVLEALGETEAVAYGMTIISFLKRYSLRESQPQLLYFKGLTGEKDIVRRIRMIQSYKKGSYKFSMLAILLMLLIGTLTLTNGKVTEADGAEWVHAERGGNEVLFPENFREYDNLEKAARMAPFPFKVPAKLPEGYHFDAVTFDLKPYTSSAGSEIRFDFLKSNETTTFGHISLNMTRGSGLQEAYERIAVSEKGNYDEKAGLVIEKEPIALPGVNGLKITLRRTGWKGQPEQYYYVWKDQGVTYQMKCLDRLPSSDLETMISSMKSPDAELNHRYENNDYHGKTINYLFDTDDIRRAQKLIGYDAAFPRRLPGGFIATGSYVSRKVNFNYPENQADSMRKLLAVTYNRKDQDKTNKEKKTSGIKSVKFTQMLNGQMYGDMKKGNTVSFERIDGERHQVKLQPILVGGREVLRSDKYKVDGPLSSPNETDLVSYFWLDEGVCYQAQFTGQGPEEQKIVQYLMERK</sequence>
<protein>
    <recommendedName>
        <fullName evidence="2">Peptidase M56 domain-containing protein</fullName>
    </recommendedName>
</protein>
<keyword evidence="1" id="KW-0472">Membrane</keyword>
<feature type="transmembrane region" description="Helical" evidence="1">
    <location>
        <begin position="343"/>
        <end position="363"/>
    </location>
</feature>
<dbReference type="Proteomes" id="UP000679779">
    <property type="component" value="Unassembled WGS sequence"/>
</dbReference>
<evidence type="ECO:0000313" key="4">
    <source>
        <dbReference type="Proteomes" id="UP000679779"/>
    </source>
</evidence>
<keyword evidence="1" id="KW-0812">Transmembrane</keyword>
<proteinExistence type="predicted"/>
<feature type="transmembrane region" description="Helical" evidence="1">
    <location>
        <begin position="6"/>
        <end position="28"/>
    </location>
</feature>
<gene>
    <name evidence="3" type="ORF">J2TS6_41070</name>
</gene>
<comment type="caution">
    <text evidence="3">The sequence shown here is derived from an EMBL/GenBank/DDBJ whole genome shotgun (WGS) entry which is preliminary data.</text>
</comment>